<protein>
    <recommendedName>
        <fullName evidence="2">AB hydrolase-1 domain-containing protein</fullName>
    </recommendedName>
</protein>
<dbReference type="EMBL" id="CP012150">
    <property type="protein sequence ID" value="AKS33840.1"/>
    <property type="molecule type" value="Genomic_DNA"/>
</dbReference>
<dbReference type="PRINTS" id="PR00412">
    <property type="entry name" value="EPOXHYDRLASE"/>
</dbReference>
<dbReference type="InterPro" id="IPR029058">
    <property type="entry name" value="AB_hydrolase_fold"/>
</dbReference>
<evidence type="ECO:0000256" key="1">
    <source>
        <dbReference type="ARBA" id="ARBA00022801"/>
    </source>
</evidence>
<dbReference type="InterPro" id="IPR000073">
    <property type="entry name" value="AB_hydrolase_1"/>
</dbReference>
<feature type="domain" description="AB hydrolase-1" evidence="2">
    <location>
        <begin position="32"/>
        <end position="245"/>
    </location>
</feature>
<dbReference type="SUPFAM" id="SSF53474">
    <property type="entry name" value="alpha/beta-Hydrolases"/>
    <property type="match status" value="1"/>
</dbReference>
<dbReference type="GO" id="GO:0016787">
    <property type="term" value="F:hydrolase activity"/>
    <property type="evidence" value="ECO:0007669"/>
    <property type="project" value="UniProtKB-KW"/>
</dbReference>
<dbReference type="Gene3D" id="3.40.50.1820">
    <property type="entry name" value="alpha/beta hydrolase"/>
    <property type="match status" value="1"/>
</dbReference>
<reference evidence="3 4" key="1">
    <citation type="submission" date="2015-07" db="EMBL/GenBank/DDBJ databases">
        <title>Complete genome sequence of Mycobacterium goodii X7B, a facultative thermophilic biodesulfurizing bacterium.</title>
        <authorList>
            <person name="Yu B."/>
            <person name="Li F."/>
            <person name="Xu P."/>
        </authorList>
    </citation>
    <scope>NUCLEOTIDE SEQUENCE [LARGE SCALE GENOMIC DNA]</scope>
    <source>
        <strain evidence="3 4">X7B</strain>
    </source>
</reference>
<organism evidence="3 4">
    <name type="scientific">Mycolicibacterium goodii</name>
    <name type="common">Mycobacterium goodii</name>
    <dbReference type="NCBI Taxonomy" id="134601"/>
    <lineage>
        <taxon>Bacteria</taxon>
        <taxon>Bacillati</taxon>
        <taxon>Actinomycetota</taxon>
        <taxon>Actinomycetes</taxon>
        <taxon>Mycobacteriales</taxon>
        <taxon>Mycobacteriaceae</taxon>
        <taxon>Mycolicibacterium</taxon>
    </lineage>
</organism>
<dbReference type="Proteomes" id="UP000062255">
    <property type="component" value="Chromosome"/>
</dbReference>
<dbReference type="KEGG" id="mgo:AFA91_20315"/>
<evidence type="ECO:0000259" key="2">
    <source>
        <dbReference type="Pfam" id="PF00561"/>
    </source>
</evidence>
<dbReference type="PATRIC" id="fig|134601.6.peg.4201"/>
<dbReference type="RefSeq" id="WP_049746287.1">
    <property type="nucleotide sequence ID" value="NZ_CP012150.1"/>
</dbReference>
<dbReference type="PANTHER" id="PTHR43329">
    <property type="entry name" value="EPOXIDE HYDROLASE"/>
    <property type="match status" value="1"/>
</dbReference>
<accession>A0A0K0X8X2</accession>
<gene>
    <name evidence="3" type="ORF">AFA91_20315</name>
</gene>
<evidence type="ECO:0000313" key="4">
    <source>
        <dbReference type="Proteomes" id="UP000062255"/>
    </source>
</evidence>
<dbReference type="AlphaFoldDB" id="A0A0K0X8X2"/>
<dbReference type="Pfam" id="PF00561">
    <property type="entry name" value="Abhydrolase_1"/>
    <property type="match status" value="1"/>
</dbReference>
<name>A0A0K0X8X2_MYCGD</name>
<proteinExistence type="predicted"/>
<sequence length="298" mass="32091">MTDLFLGFDSAAIEVNGTTLFARIGGPVTGSPVVLLHGFPQSHLCWHKVAPSLTEQFRVVCLDLKGYGQSEVGEPDPDHLAYSKQTMAAEVVSFMAALGHERFAVVGHDRGALVAYRMALDTPDAVRALVVMDNYPAVAIWDRMATDPEFTPHWRTFADEGAGAEAAMAPHLLEKLAAAHTASGDAAVLGKQAMAAYRRDWSDPRRIRAYCEDYRAGARIDLEADRAALAAGKTITAPSLVIWGEAFLGRADESPVEVWRRTFVPGITGVEVPGGHFNAEESPAETAAALTSFLSEHC</sequence>
<dbReference type="InterPro" id="IPR000639">
    <property type="entry name" value="Epox_hydrolase-like"/>
</dbReference>
<dbReference type="STRING" id="134601.AFA91_20315"/>
<dbReference type="OrthoDB" id="3507586at2"/>
<evidence type="ECO:0000313" key="3">
    <source>
        <dbReference type="EMBL" id="AKS33840.1"/>
    </source>
</evidence>
<keyword evidence="1" id="KW-0378">Hydrolase</keyword>
<dbReference type="PRINTS" id="PR00111">
    <property type="entry name" value="ABHYDROLASE"/>
</dbReference>